<dbReference type="EMBL" id="AP018358">
    <property type="protein sequence ID" value="BBA43445.1"/>
    <property type="molecule type" value="Genomic_DNA"/>
</dbReference>
<evidence type="ECO:0000313" key="3">
    <source>
        <dbReference type="EMBL" id="BBA45170.1"/>
    </source>
</evidence>
<accession>A0A250LFV0</accession>
<evidence type="ECO:0000256" key="1">
    <source>
        <dbReference type="SAM" id="MobiDB-lite"/>
    </source>
</evidence>
<name>A0A250LFV0_9BURK</name>
<dbReference type="AlphaFoldDB" id="A0A250LFV0"/>
<evidence type="ECO:0000313" key="2">
    <source>
        <dbReference type="EMBL" id="BBA43445.1"/>
    </source>
</evidence>
<geneLocation type="plasmid" evidence="3">
    <name>pBC453</name>
</geneLocation>
<dbReference type="RefSeq" id="WP_135370785.1">
    <property type="nucleotide sequence ID" value="NZ_AP018358.1"/>
</dbReference>
<protein>
    <submittedName>
        <fullName evidence="2">Uncharacterized protein</fullName>
    </submittedName>
</protein>
<feature type="region of interest" description="Disordered" evidence="1">
    <location>
        <begin position="85"/>
        <end position="106"/>
    </location>
</feature>
<reference evidence="2" key="2">
    <citation type="journal article" date="2017" name="Genome Announc.">
        <title>High-Quality Draft Genome Sequence of Burkholderia contaminans CH-1, a Gram-Negative Bacterium That Metabolizes 2-Azahypoxanthine, a Plant Growth-Regulating Compound.</title>
        <authorList>
            <person name="Choi J.-H."/>
            <person name="Sugiura H."/>
            <person name="Moriuchi R."/>
            <person name="Kawagishi H."/>
            <person name="Dohra H."/>
        </authorList>
    </citation>
    <scope>NUCLEOTIDE SEQUENCE</scope>
    <source>
        <strain evidence="2">CH-1</strain>
        <plasmid evidence="3">pBC453</plasmid>
    </source>
</reference>
<sequence length="235" mass="26576">MADQFDGTAEQVLAQLMDLVGAKARVSLERIKAACDRIEAMRGLMNYSRVAAVTVELFGSPRAQTIQNNPHLKAYIATRIAEYHQTRPRETRSPQMQAVSATRHYPTDDLDSKTKLYLDLLKQDNERLRKENGRLAQLLEQNSLRHPYSLAEAFGRGPADDLTLDLRPQHSNALIPKCVLDALAVILHKQPALVHIQRRGHSVRLAFESDGIIQTLLSPAQWNEAVRWIDAQRQE</sequence>
<dbReference type="EMBL" id="AP018360">
    <property type="protein sequence ID" value="BBA45170.1"/>
    <property type="molecule type" value="Genomic_DNA"/>
</dbReference>
<proteinExistence type="predicted"/>
<gene>
    <name evidence="2" type="ORF">BCCH1_59450</name>
    <name evidence="3" type="ORF">BCCH1_76810</name>
</gene>
<keyword evidence="3" id="KW-0614">Plasmid</keyword>
<reference evidence="2" key="1">
    <citation type="journal article" date="2016" name="Biosci. Biotechnol. Biochem.">
        <title>Bioconversion of AHX to AOH by resting cells of Burkholderia contaminans CH-1.</title>
        <authorList>
            <person name="Choi J.H."/>
            <person name="Kikuchi A."/>
            <person name="Pumkaeo P."/>
            <person name="Hirai H."/>
            <person name="Tokuyama S."/>
            <person name="Kawagishi H."/>
        </authorList>
    </citation>
    <scope>NUCLEOTIDE SEQUENCE</scope>
    <source>
        <strain evidence="2">CH-1</strain>
        <plasmid evidence="3">pBC453</plasmid>
    </source>
</reference>
<organism evidence="2">
    <name type="scientific">Burkholderia contaminans</name>
    <dbReference type="NCBI Taxonomy" id="488447"/>
    <lineage>
        <taxon>Bacteria</taxon>
        <taxon>Pseudomonadati</taxon>
        <taxon>Pseudomonadota</taxon>
        <taxon>Betaproteobacteria</taxon>
        <taxon>Burkholderiales</taxon>
        <taxon>Burkholderiaceae</taxon>
        <taxon>Burkholderia</taxon>
        <taxon>Burkholderia cepacia complex</taxon>
    </lineage>
</organism>